<sequence length="238" mass="26499">MIITLAFPEKAKLLIKAGQSLEIGASLYEESAQKEIKIQIAQKLHIAPHTIFKHLKKFVGDEISKDELLAEKKSLFSTASCRSEFTGVIKEINHAEGVALLSIRTEDDIHYLSPLQGTVEELTKKEIKIKISKAKEYDTKEIAGRMGGRSVYVQNEHDIISEEMVNGAIIIAEKLTSYSQMKHEALGAVGFVLNRHLVEIASTPHAVVKTVQDFEAIQKNKSPYCFIDNVSGKIVFYG</sequence>
<evidence type="ECO:0000313" key="2">
    <source>
        <dbReference type="Proteomes" id="UP000230108"/>
    </source>
</evidence>
<organism evidence="1 2">
    <name type="scientific">Candidatus Roizmanbacteria bacterium CG_4_10_14_0_8_um_filter_39_9</name>
    <dbReference type="NCBI Taxonomy" id="1974829"/>
    <lineage>
        <taxon>Bacteria</taxon>
        <taxon>Candidatus Roizmaniibacteriota</taxon>
    </lineage>
</organism>
<comment type="caution">
    <text evidence="1">The sequence shown here is derived from an EMBL/GenBank/DDBJ whole genome shotgun (WGS) entry which is preliminary data.</text>
</comment>
<dbReference type="Proteomes" id="UP000230108">
    <property type="component" value="Unassembled WGS sequence"/>
</dbReference>
<dbReference type="AlphaFoldDB" id="A0A2M7QD37"/>
<accession>A0A2M7QD37</accession>
<evidence type="ECO:0000313" key="1">
    <source>
        <dbReference type="EMBL" id="PIY68780.1"/>
    </source>
</evidence>
<protein>
    <submittedName>
        <fullName evidence="1">Uncharacterized protein</fullName>
    </submittedName>
</protein>
<gene>
    <name evidence="1" type="ORF">COY90_04095</name>
</gene>
<reference evidence="2" key="1">
    <citation type="submission" date="2017-09" db="EMBL/GenBank/DDBJ databases">
        <title>Depth-based differentiation of microbial function through sediment-hosted aquifers and enrichment of novel symbionts in the deep terrestrial subsurface.</title>
        <authorList>
            <person name="Probst A.J."/>
            <person name="Ladd B."/>
            <person name="Jarett J.K."/>
            <person name="Geller-Mcgrath D.E."/>
            <person name="Sieber C.M.K."/>
            <person name="Emerson J.B."/>
            <person name="Anantharaman K."/>
            <person name="Thomas B.C."/>
            <person name="Malmstrom R."/>
            <person name="Stieglmeier M."/>
            <person name="Klingl A."/>
            <person name="Woyke T."/>
            <person name="Ryan C.M."/>
            <person name="Banfield J.F."/>
        </authorList>
    </citation>
    <scope>NUCLEOTIDE SEQUENCE [LARGE SCALE GENOMIC DNA]</scope>
</reference>
<name>A0A2M7QD37_9BACT</name>
<proteinExistence type="predicted"/>
<dbReference type="EMBL" id="PFLF01000088">
    <property type="protein sequence ID" value="PIY68780.1"/>
    <property type="molecule type" value="Genomic_DNA"/>
</dbReference>